<keyword evidence="2" id="KW-0472">Membrane</keyword>
<proteinExistence type="predicted"/>
<evidence type="ECO:0000313" key="3">
    <source>
        <dbReference type="EMBL" id="RKU40805.1"/>
    </source>
</evidence>
<feature type="transmembrane region" description="Helical" evidence="2">
    <location>
        <begin position="12"/>
        <end position="31"/>
    </location>
</feature>
<dbReference type="AlphaFoldDB" id="A0A420XYS2"/>
<name>A0A420XYS2_9PEZI</name>
<feature type="compositionally biased region" description="Basic and acidic residues" evidence="1">
    <location>
        <begin position="133"/>
        <end position="158"/>
    </location>
</feature>
<evidence type="ECO:0000256" key="1">
    <source>
        <dbReference type="SAM" id="MobiDB-lite"/>
    </source>
</evidence>
<dbReference type="EMBL" id="QVQW01000091">
    <property type="protein sequence ID" value="RKU40805.1"/>
    <property type="molecule type" value="Genomic_DNA"/>
</dbReference>
<dbReference type="Proteomes" id="UP000275385">
    <property type="component" value="Unassembled WGS sequence"/>
</dbReference>
<gene>
    <name evidence="3" type="ORF">DL546_003299</name>
</gene>
<keyword evidence="4" id="KW-1185">Reference proteome</keyword>
<feature type="compositionally biased region" description="Basic and acidic residues" evidence="1">
    <location>
        <begin position="109"/>
        <end position="124"/>
    </location>
</feature>
<keyword evidence="2" id="KW-1133">Transmembrane helix</keyword>
<reference evidence="3 4" key="1">
    <citation type="submission" date="2018-08" db="EMBL/GenBank/DDBJ databases">
        <title>Draft genome of the lignicolous fungus Coniochaeta pulveracea.</title>
        <authorList>
            <person name="Borstlap C.J."/>
            <person name="De Witt R.N."/>
            <person name="Botha A."/>
            <person name="Volschenk H."/>
        </authorList>
    </citation>
    <scope>NUCLEOTIDE SEQUENCE [LARGE SCALE GENOMIC DNA]</scope>
    <source>
        <strain evidence="3 4">CAB683</strain>
    </source>
</reference>
<feature type="region of interest" description="Disordered" evidence="1">
    <location>
        <begin position="97"/>
        <end position="173"/>
    </location>
</feature>
<accession>A0A420XYS2</accession>
<evidence type="ECO:0000313" key="4">
    <source>
        <dbReference type="Proteomes" id="UP000275385"/>
    </source>
</evidence>
<organism evidence="3 4">
    <name type="scientific">Coniochaeta pulveracea</name>
    <dbReference type="NCBI Taxonomy" id="177199"/>
    <lineage>
        <taxon>Eukaryota</taxon>
        <taxon>Fungi</taxon>
        <taxon>Dikarya</taxon>
        <taxon>Ascomycota</taxon>
        <taxon>Pezizomycotina</taxon>
        <taxon>Sordariomycetes</taxon>
        <taxon>Sordariomycetidae</taxon>
        <taxon>Coniochaetales</taxon>
        <taxon>Coniochaetaceae</taxon>
        <taxon>Coniochaeta</taxon>
    </lineage>
</organism>
<protein>
    <submittedName>
        <fullName evidence="3">Uncharacterized protein</fullName>
    </submittedName>
</protein>
<dbReference type="OrthoDB" id="5367275at2759"/>
<comment type="caution">
    <text evidence="3">The sequence shown here is derived from an EMBL/GenBank/DDBJ whole genome shotgun (WGS) entry which is preliminary data.</text>
</comment>
<keyword evidence="2" id="KW-0812">Transmembrane</keyword>
<sequence>MLLTSSQVSIAASSGIVIIFTTALFLSGYVLQQRTLRDLRAAIREPARPKPVTFLPDRFKYSTTELPDGTTVTIDPELGLPAPKQPGGQQVVIEVKPTVPQEVGTAKGRSLDDGIKSPKVDSGKARKAQGNKGKKEDKKPKRETAAQRRRRIKDEIRKMSHGTRPMMYQRRLW</sequence>
<evidence type="ECO:0000256" key="2">
    <source>
        <dbReference type="SAM" id="Phobius"/>
    </source>
</evidence>